<dbReference type="EMBL" id="JBBNAE010000002">
    <property type="protein sequence ID" value="KAK9146008.1"/>
    <property type="molecule type" value="Genomic_DNA"/>
</dbReference>
<keyword evidence="2" id="KW-1185">Reference proteome</keyword>
<sequence length="58" mass="6489">MDICRWNYLNTSESIRKQEFNDSLPRASVRDLGVILMGVGCEGLVQGVAVYLVKTLKT</sequence>
<dbReference type="AlphaFoldDB" id="A0AAP0K4X8"/>
<name>A0AAP0K4X8_9MAGN</name>
<reference evidence="1 2" key="1">
    <citation type="submission" date="2024-01" db="EMBL/GenBank/DDBJ databases">
        <title>Genome assemblies of Stephania.</title>
        <authorList>
            <person name="Yang L."/>
        </authorList>
    </citation>
    <scope>NUCLEOTIDE SEQUENCE [LARGE SCALE GENOMIC DNA]</scope>
    <source>
        <strain evidence="1">QJT</strain>
        <tissue evidence="1">Leaf</tissue>
    </source>
</reference>
<comment type="caution">
    <text evidence="1">The sequence shown here is derived from an EMBL/GenBank/DDBJ whole genome shotgun (WGS) entry which is preliminary data.</text>
</comment>
<accession>A0AAP0K4X8</accession>
<evidence type="ECO:0000313" key="2">
    <source>
        <dbReference type="Proteomes" id="UP001417504"/>
    </source>
</evidence>
<protein>
    <submittedName>
        <fullName evidence="1">Uncharacterized protein</fullName>
    </submittedName>
</protein>
<proteinExistence type="predicted"/>
<organism evidence="1 2">
    <name type="scientific">Stephania japonica</name>
    <dbReference type="NCBI Taxonomy" id="461633"/>
    <lineage>
        <taxon>Eukaryota</taxon>
        <taxon>Viridiplantae</taxon>
        <taxon>Streptophyta</taxon>
        <taxon>Embryophyta</taxon>
        <taxon>Tracheophyta</taxon>
        <taxon>Spermatophyta</taxon>
        <taxon>Magnoliopsida</taxon>
        <taxon>Ranunculales</taxon>
        <taxon>Menispermaceae</taxon>
        <taxon>Menispermoideae</taxon>
        <taxon>Cissampelideae</taxon>
        <taxon>Stephania</taxon>
    </lineage>
</organism>
<dbReference type="Proteomes" id="UP001417504">
    <property type="component" value="Unassembled WGS sequence"/>
</dbReference>
<gene>
    <name evidence="1" type="ORF">Sjap_005911</name>
</gene>
<evidence type="ECO:0000313" key="1">
    <source>
        <dbReference type="EMBL" id="KAK9146008.1"/>
    </source>
</evidence>